<dbReference type="PROSITE" id="PS51257">
    <property type="entry name" value="PROKAR_LIPOPROTEIN"/>
    <property type="match status" value="1"/>
</dbReference>
<sequence length="212" mass="22874">MTDQIKSAETKGAGKTILALAGLAVAALMLAGCSAAGVAVGAGAVGATAAQTEKGFRRSVADTEIRLAINDLWFQADEQMFRKVNLQVQEQRVLLSGNVPRPEQRVEAVRLAWQAPGVREVINEIVVNDTSSLGNAARDSWISTQLETTLLFDKQVSSINYSIETVNQAIFIMGVAQSETELDRVVGHAKDISYVRRVVSYVLLKDDPARTS</sequence>
<evidence type="ECO:0000313" key="2">
    <source>
        <dbReference type="EMBL" id="NIA72004.1"/>
    </source>
</evidence>
<dbReference type="SMART" id="SM00749">
    <property type="entry name" value="BON"/>
    <property type="match status" value="2"/>
</dbReference>
<proteinExistence type="predicted"/>
<dbReference type="PANTHER" id="PTHR34606:SF15">
    <property type="entry name" value="BON DOMAIN-CONTAINING PROTEIN"/>
    <property type="match status" value="1"/>
</dbReference>
<evidence type="ECO:0000313" key="3">
    <source>
        <dbReference type="Proteomes" id="UP000761264"/>
    </source>
</evidence>
<feature type="domain" description="BON" evidence="1">
    <location>
        <begin position="61"/>
        <end position="129"/>
    </location>
</feature>
<dbReference type="Proteomes" id="UP000761264">
    <property type="component" value="Unassembled WGS sequence"/>
</dbReference>
<accession>A0A967F2V8</accession>
<dbReference type="Pfam" id="PF04972">
    <property type="entry name" value="BON"/>
    <property type="match status" value="2"/>
</dbReference>
<dbReference type="InterPro" id="IPR014004">
    <property type="entry name" value="Transpt-assoc_nodulatn_dom_bac"/>
</dbReference>
<gene>
    <name evidence="2" type="ORF">HBA54_25720</name>
</gene>
<reference evidence="2" key="1">
    <citation type="submission" date="2020-03" db="EMBL/GenBank/DDBJ databases">
        <title>Genome of Pelagibius litoralis DSM 21314T.</title>
        <authorList>
            <person name="Wang G."/>
        </authorList>
    </citation>
    <scope>NUCLEOTIDE SEQUENCE</scope>
    <source>
        <strain evidence="2">DSM 21314</strain>
    </source>
</reference>
<dbReference type="InterPro" id="IPR007055">
    <property type="entry name" value="BON_dom"/>
</dbReference>
<evidence type="ECO:0000259" key="1">
    <source>
        <dbReference type="PROSITE" id="PS50914"/>
    </source>
</evidence>
<dbReference type="RefSeq" id="WP_167230568.1">
    <property type="nucleotide sequence ID" value="NZ_JAAQPH010000029.1"/>
</dbReference>
<protein>
    <submittedName>
        <fullName evidence="2">BON domain-containing protein</fullName>
    </submittedName>
</protein>
<organism evidence="2 3">
    <name type="scientific">Pelagibius litoralis</name>
    <dbReference type="NCBI Taxonomy" id="374515"/>
    <lineage>
        <taxon>Bacteria</taxon>
        <taxon>Pseudomonadati</taxon>
        <taxon>Pseudomonadota</taxon>
        <taxon>Alphaproteobacteria</taxon>
        <taxon>Rhodospirillales</taxon>
        <taxon>Rhodovibrionaceae</taxon>
        <taxon>Pelagibius</taxon>
    </lineage>
</organism>
<dbReference type="EMBL" id="JAAQPH010000029">
    <property type="protein sequence ID" value="NIA72004.1"/>
    <property type="molecule type" value="Genomic_DNA"/>
</dbReference>
<dbReference type="PANTHER" id="PTHR34606">
    <property type="entry name" value="BON DOMAIN-CONTAINING PROTEIN"/>
    <property type="match status" value="1"/>
</dbReference>
<dbReference type="PROSITE" id="PS50914">
    <property type="entry name" value="BON"/>
    <property type="match status" value="2"/>
</dbReference>
<comment type="caution">
    <text evidence="2">The sequence shown here is derived from an EMBL/GenBank/DDBJ whole genome shotgun (WGS) entry which is preliminary data.</text>
</comment>
<feature type="domain" description="BON" evidence="1">
    <location>
        <begin position="138"/>
        <end position="206"/>
    </location>
</feature>
<dbReference type="InterPro" id="IPR051686">
    <property type="entry name" value="Lipoprotein_DolP"/>
</dbReference>
<dbReference type="Gene3D" id="3.30.1340.30">
    <property type="match status" value="1"/>
</dbReference>
<keyword evidence="3" id="KW-1185">Reference proteome</keyword>
<dbReference type="AlphaFoldDB" id="A0A967F2V8"/>
<name>A0A967F2V8_9PROT</name>